<protein>
    <recommendedName>
        <fullName evidence="2 3">Single-stranded DNA-binding protein</fullName>
    </recommendedName>
</protein>
<evidence type="ECO:0000313" key="4">
    <source>
        <dbReference type="EMBL" id="VEU82377.1"/>
    </source>
</evidence>
<dbReference type="Proteomes" id="UP000290909">
    <property type="component" value="Chromosome"/>
</dbReference>
<dbReference type="NCBIfam" id="TIGR00621">
    <property type="entry name" value="ssb"/>
    <property type="match status" value="1"/>
</dbReference>
<keyword evidence="1 2" id="KW-0238">DNA-binding</keyword>
<dbReference type="InterPro" id="IPR000424">
    <property type="entry name" value="Primosome_PriB/ssb"/>
</dbReference>
<dbReference type="SUPFAM" id="SSF50249">
    <property type="entry name" value="Nucleic acid-binding proteins"/>
    <property type="match status" value="1"/>
</dbReference>
<dbReference type="InterPro" id="IPR011344">
    <property type="entry name" value="ssDNA-bd"/>
</dbReference>
<dbReference type="CDD" id="cd04496">
    <property type="entry name" value="SSB_OBF"/>
    <property type="match status" value="1"/>
</dbReference>
<sequence>MTFVNLIGRVVSFEAKQSENGVNYTDLRVSVMRPYKNYQGQYETDYFRMNLFDALHKKAQDYLYKGMGIAIKGRLETSKWVDEHDQNRSSINIICERLIFLPKEGEEFSANLNEE</sequence>
<evidence type="ECO:0000256" key="3">
    <source>
        <dbReference type="RuleBase" id="RU000524"/>
    </source>
</evidence>
<dbReference type="PROSITE" id="PS50935">
    <property type="entry name" value="SSB"/>
    <property type="match status" value="1"/>
</dbReference>
<organism evidence="4 5">
    <name type="scientific">Acholeplasma hippikon</name>
    <dbReference type="NCBI Taxonomy" id="264636"/>
    <lineage>
        <taxon>Bacteria</taxon>
        <taxon>Bacillati</taxon>
        <taxon>Mycoplasmatota</taxon>
        <taxon>Mollicutes</taxon>
        <taxon>Acholeplasmatales</taxon>
        <taxon>Acholeplasmataceae</taxon>
        <taxon>Acholeplasma</taxon>
    </lineage>
</organism>
<dbReference type="GO" id="GO:0006260">
    <property type="term" value="P:DNA replication"/>
    <property type="evidence" value="ECO:0007669"/>
    <property type="project" value="InterPro"/>
</dbReference>
<evidence type="ECO:0000256" key="1">
    <source>
        <dbReference type="ARBA" id="ARBA00023125"/>
    </source>
</evidence>
<dbReference type="InterPro" id="IPR012340">
    <property type="entry name" value="NA-bd_OB-fold"/>
</dbReference>
<dbReference type="PIRSF" id="PIRSF002070">
    <property type="entry name" value="SSB"/>
    <property type="match status" value="1"/>
</dbReference>
<dbReference type="GO" id="GO:0003697">
    <property type="term" value="F:single-stranded DNA binding"/>
    <property type="evidence" value="ECO:0007669"/>
    <property type="project" value="InterPro"/>
</dbReference>
<dbReference type="KEGG" id="ahk:NCTC10172_00387"/>
<evidence type="ECO:0000256" key="2">
    <source>
        <dbReference type="PIRNR" id="PIRNR002070"/>
    </source>
</evidence>
<gene>
    <name evidence="4" type="primary">ssb_1</name>
    <name evidence="4" type="ORF">NCTC10172_00387</name>
</gene>
<dbReference type="STRING" id="1408416.GCA_000702765_01031"/>
<evidence type="ECO:0000313" key="5">
    <source>
        <dbReference type="Proteomes" id="UP000290909"/>
    </source>
</evidence>
<proteinExistence type="predicted"/>
<accession>A0A449BJ82</accession>
<keyword evidence="5" id="KW-1185">Reference proteome</keyword>
<dbReference type="RefSeq" id="WP_035369535.1">
    <property type="nucleotide sequence ID" value="NZ_LR215050.1"/>
</dbReference>
<dbReference type="Gene3D" id="2.40.50.140">
    <property type="entry name" value="Nucleic acid-binding proteins"/>
    <property type="match status" value="1"/>
</dbReference>
<dbReference type="EMBL" id="LR215050">
    <property type="protein sequence ID" value="VEU82377.1"/>
    <property type="molecule type" value="Genomic_DNA"/>
</dbReference>
<reference evidence="4 5" key="1">
    <citation type="submission" date="2019-01" db="EMBL/GenBank/DDBJ databases">
        <authorList>
            <consortium name="Pathogen Informatics"/>
        </authorList>
    </citation>
    <scope>NUCLEOTIDE SEQUENCE [LARGE SCALE GENOMIC DNA]</scope>
    <source>
        <strain evidence="4 5">NCTC10172</strain>
    </source>
</reference>
<dbReference type="Pfam" id="PF00436">
    <property type="entry name" value="SSB"/>
    <property type="match status" value="1"/>
</dbReference>
<name>A0A449BJ82_9MOLU</name>
<dbReference type="AlphaFoldDB" id="A0A449BJ82"/>